<keyword evidence="1" id="KW-1133">Transmembrane helix</keyword>
<evidence type="ECO:0000256" key="1">
    <source>
        <dbReference type="SAM" id="Phobius"/>
    </source>
</evidence>
<dbReference type="AlphaFoldDB" id="A0A7V7RN52"/>
<dbReference type="OrthoDB" id="2691442at2"/>
<evidence type="ECO:0008006" key="4">
    <source>
        <dbReference type="Google" id="ProtNLM"/>
    </source>
</evidence>
<dbReference type="RefSeq" id="WP_151573207.1">
    <property type="nucleotide sequence ID" value="NZ_WBOT01000002.1"/>
</dbReference>
<comment type="caution">
    <text evidence="2">The sequence shown here is derived from an EMBL/GenBank/DDBJ whole genome shotgun (WGS) entry which is preliminary data.</text>
</comment>
<evidence type="ECO:0000313" key="3">
    <source>
        <dbReference type="Proteomes" id="UP000441354"/>
    </source>
</evidence>
<dbReference type="Pfam" id="PF11085">
    <property type="entry name" value="YqhR"/>
    <property type="match status" value="1"/>
</dbReference>
<dbReference type="InterPro" id="IPR024563">
    <property type="entry name" value="YqhR"/>
</dbReference>
<evidence type="ECO:0000313" key="2">
    <source>
        <dbReference type="EMBL" id="KAB2333829.1"/>
    </source>
</evidence>
<feature type="transmembrane region" description="Helical" evidence="1">
    <location>
        <begin position="20"/>
        <end position="42"/>
    </location>
</feature>
<feature type="transmembrane region" description="Helical" evidence="1">
    <location>
        <begin position="133"/>
        <end position="153"/>
    </location>
</feature>
<reference evidence="2 3" key="1">
    <citation type="journal article" date="2014" name="Arch. Microbiol.">
        <title>Bacillus mesophilum sp. nov., strain IITR-54T, a novel 4-chlorobiphenyl dechlorinating bacterium.</title>
        <authorList>
            <person name="Manickam N."/>
            <person name="Singh N.K."/>
            <person name="Bajaj A."/>
            <person name="Kumar R.M."/>
            <person name="Kaur G."/>
            <person name="Kaur N."/>
            <person name="Bala M."/>
            <person name="Kumar A."/>
            <person name="Mayilraj S."/>
        </authorList>
    </citation>
    <scope>NUCLEOTIDE SEQUENCE [LARGE SCALE GENOMIC DNA]</scope>
    <source>
        <strain evidence="2 3">IITR-54</strain>
    </source>
</reference>
<feature type="transmembrane region" description="Helical" evidence="1">
    <location>
        <begin position="99"/>
        <end position="121"/>
    </location>
</feature>
<gene>
    <name evidence="2" type="ORF">F7732_07015</name>
</gene>
<keyword evidence="1" id="KW-0812">Transmembrane</keyword>
<organism evidence="2 3">
    <name type="scientific">Bacillus mesophilum</name>
    <dbReference type="NCBI Taxonomy" id="1071718"/>
    <lineage>
        <taxon>Bacteria</taxon>
        <taxon>Bacillati</taxon>
        <taxon>Bacillota</taxon>
        <taxon>Bacilli</taxon>
        <taxon>Bacillales</taxon>
        <taxon>Bacillaceae</taxon>
        <taxon>Bacillus</taxon>
    </lineage>
</organism>
<dbReference type="Proteomes" id="UP000441354">
    <property type="component" value="Unassembled WGS sequence"/>
</dbReference>
<name>A0A7V7RN52_9BACI</name>
<sequence>MADKDNKKLEQNQKEKPMSFLMMTVLTGLVGGILWSGVGYIAHVFNFTEIPANTILEPWTIGDWKDGWLGIVISILLMGAISIVAALIYYALLRRFYSIWIGMGYGIVLFLLVFLVLNPIFPGIPPFGELERNTIITSGCLYILYGVFVGYSISYENSEIKKMEQKAEEADARS</sequence>
<dbReference type="EMBL" id="WBOT01000002">
    <property type="protein sequence ID" value="KAB2333829.1"/>
    <property type="molecule type" value="Genomic_DNA"/>
</dbReference>
<keyword evidence="1" id="KW-0472">Membrane</keyword>
<accession>A0A7V7RN52</accession>
<proteinExistence type="predicted"/>
<keyword evidence="3" id="KW-1185">Reference proteome</keyword>
<feature type="transmembrane region" description="Helical" evidence="1">
    <location>
        <begin position="68"/>
        <end position="92"/>
    </location>
</feature>
<protein>
    <recommendedName>
        <fullName evidence="4">Membrane protein YqhR</fullName>
    </recommendedName>
</protein>